<accession>A0ABU1LCX3</accession>
<organism evidence="1 2">
    <name type="scientific">Chryseobacterium geocarposphaerae</name>
    <dbReference type="NCBI Taxonomy" id="1416776"/>
    <lineage>
        <taxon>Bacteria</taxon>
        <taxon>Pseudomonadati</taxon>
        <taxon>Bacteroidota</taxon>
        <taxon>Flavobacteriia</taxon>
        <taxon>Flavobacteriales</taxon>
        <taxon>Weeksellaceae</taxon>
        <taxon>Chryseobacterium group</taxon>
        <taxon>Chryseobacterium</taxon>
    </lineage>
</organism>
<keyword evidence="2" id="KW-1185">Reference proteome</keyword>
<dbReference type="RefSeq" id="WP_115979952.1">
    <property type="nucleotide sequence ID" value="NZ_JAVDQS010000003.1"/>
</dbReference>
<gene>
    <name evidence="1" type="ORF">J2781_001493</name>
</gene>
<comment type="caution">
    <text evidence="1">The sequence shown here is derived from an EMBL/GenBank/DDBJ whole genome shotgun (WGS) entry which is preliminary data.</text>
</comment>
<name>A0ABU1LCX3_9FLAO</name>
<proteinExistence type="predicted"/>
<evidence type="ECO:0000313" key="2">
    <source>
        <dbReference type="Proteomes" id="UP001184853"/>
    </source>
</evidence>
<evidence type="ECO:0000313" key="1">
    <source>
        <dbReference type="EMBL" id="MDR6404573.1"/>
    </source>
</evidence>
<protein>
    <submittedName>
        <fullName evidence="1">Uncharacterized protein</fullName>
    </submittedName>
</protein>
<sequence>MSSKLDYQIAKDYMLKLPEVERESLCKLVLKGLQERKKTRKEIDAEYSQFLKKSKSFQDFKRKYELDK</sequence>
<reference evidence="1 2" key="1">
    <citation type="submission" date="2023-07" db="EMBL/GenBank/DDBJ databases">
        <title>Sorghum-associated microbial communities from plants grown in Nebraska, USA.</title>
        <authorList>
            <person name="Schachtman D."/>
        </authorList>
    </citation>
    <scope>NUCLEOTIDE SEQUENCE [LARGE SCALE GENOMIC DNA]</scope>
    <source>
        <strain evidence="1 2">DS1709</strain>
    </source>
</reference>
<dbReference type="Proteomes" id="UP001184853">
    <property type="component" value="Unassembled WGS sequence"/>
</dbReference>
<dbReference type="EMBL" id="JAVDQS010000003">
    <property type="protein sequence ID" value="MDR6404573.1"/>
    <property type="molecule type" value="Genomic_DNA"/>
</dbReference>